<feature type="region of interest" description="Disordered" evidence="1">
    <location>
        <begin position="44"/>
        <end position="97"/>
    </location>
</feature>
<evidence type="ECO:0000256" key="1">
    <source>
        <dbReference type="SAM" id="MobiDB-lite"/>
    </source>
</evidence>
<dbReference type="EMBL" id="FR796430">
    <property type="protein sequence ID" value="CAJ07743.1"/>
    <property type="molecule type" value="Genomic_DNA"/>
</dbReference>
<organism evidence="2 3">
    <name type="scientific">Leishmania major</name>
    <dbReference type="NCBI Taxonomy" id="5664"/>
    <lineage>
        <taxon>Eukaryota</taxon>
        <taxon>Discoba</taxon>
        <taxon>Euglenozoa</taxon>
        <taxon>Kinetoplastea</taxon>
        <taxon>Metakinetoplastina</taxon>
        <taxon>Trypanosomatida</taxon>
        <taxon>Trypanosomatidae</taxon>
        <taxon>Leishmaniinae</taxon>
        <taxon>Leishmania</taxon>
    </lineage>
</organism>
<dbReference type="AlphaFoldDB" id="Q4Q3G6"/>
<dbReference type="VEuPathDB" id="TriTrypDB:LMJFC_340010100"/>
<sequence>MAGVSSFEVRLSPYVPPLQWCRAVDGVFGSHHFVCSSYTCGIGEPRDNDDDSTDAAHTREAWEERDTLRTPPEAAADAAATNVAPHTPSAGPPVRMPRREGALTAVWAGTPAAEETPCCSFPLSSGHLPLRVAGVLNGNVPLDSATSSVPGTRVLCLVALDGSLLTGRTCPDSPSPSWSRDLFDTVCDFISRDVMPRVSLRLIDGTWARAEASEHLLDDVCQVRQVLGTSYVVQYPSDAAAPSAARARSIVMVLDLSVPLQKLLSTLRSIRTSSPSPATDAKSERRRRLAAQLAEAVQDTIGQLVSQHPDVFAFTREAARATESALAAQLSRGPTHFTREMLCRSIAASVSQIVSLSSNTAFVEEVVRLLWGCETDVEVTDVTTTAERSRESLRISQQQPVQIQRRIEERLMSAIPP</sequence>
<dbReference type="Proteomes" id="UP000000542">
    <property type="component" value="Chromosome 34"/>
</dbReference>
<proteinExistence type="predicted"/>
<dbReference type="VEuPathDB" id="TriTrypDB:LMJLV39_340009600"/>
<evidence type="ECO:0000313" key="3">
    <source>
        <dbReference type="Proteomes" id="UP000000542"/>
    </source>
</evidence>
<keyword evidence="3" id="KW-1185">Reference proteome</keyword>
<dbReference type="InParanoid" id="Q4Q3G6"/>
<accession>Q4Q3G6</accession>
<dbReference type="GeneID" id="5654796"/>
<protein>
    <submittedName>
        <fullName evidence="2">Uncharacterized protein</fullName>
    </submittedName>
</protein>
<evidence type="ECO:0000313" key="2">
    <source>
        <dbReference type="EMBL" id="CAJ07743.1"/>
    </source>
</evidence>
<feature type="compositionally biased region" description="Basic and acidic residues" evidence="1">
    <location>
        <begin position="54"/>
        <end position="68"/>
    </location>
</feature>
<dbReference type="HOGENOM" id="CLU_659649_0_0_1"/>
<reference evidence="2 3" key="1">
    <citation type="journal article" date="2005" name="Science">
        <title>The genome of the kinetoplastid parasite, Leishmania major.</title>
        <authorList>
            <person name="Ivens A.C."/>
            <person name="Peacock C.S."/>
            <person name="Worthey E.A."/>
            <person name="Murphy L."/>
            <person name="Aggarwal G."/>
            <person name="Berriman M."/>
            <person name="Sisk E."/>
            <person name="Rajandream M.A."/>
            <person name="Adlem E."/>
            <person name="Aert R."/>
            <person name="Anupama A."/>
            <person name="Apostolou Z."/>
            <person name="Attipoe P."/>
            <person name="Bason N."/>
            <person name="Bauser C."/>
            <person name="Beck A."/>
            <person name="Beverley S.M."/>
            <person name="Bianchettin G."/>
            <person name="Borzym K."/>
            <person name="Bothe G."/>
            <person name="Bruschi C.V."/>
            <person name="Collins M."/>
            <person name="Cadag E."/>
            <person name="Ciarloni L."/>
            <person name="Clayton C."/>
            <person name="Coulson R.M."/>
            <person name="Cronin A."/>
            <person name="Cruz A.K."/>
            <person name="Davies R.M."/>
            <person name="De Gaudenzi J."/>
            <person name="Dobson D.E."/>
            <person name="Duesterhoeft A."/>
            <person name="Fazelina G."/>
            <person name="Fosker N."/>
            <person name="Frasch A.C."/>
            <person name="Fraser A."/>
            <person name="Fuchs M."/>
            <person name="Gabel C."/>
            <person name="Goble A."/>
            <person name="Goffeau A."/>
            <person name="Harris D."/>
            <person name="Hertz-Fowler C."/>
            <person name="Hilbert H."/>
            <person name="Horn D."/>
            <person name="Huang Y."/>
            <person name="Klages S."/>
            <person name="Knights A."/>
            <person name="Kube M."/>
            <person name="Larke N."/>
            <person name="Litvin L."/>
            <person name="Lord A."/>
            <person name="Louie T."/>
            <person name="Marra M."/>
            <person name="Masuy D."/>
            <person name="Matthews K."/>
            <person name="Michaeli S."/>
            <person name="Mottram J.C."/>
            <person name="Muller-Auer S."/>
            <person name="Munden H."/>
            <person name="Nelson S."/>
            <person name="Norbertczak H."/>
            <person name="Oliver K."/>
            <person name="O'neil S."/>
            <person name="Pentony M."/>
            <person name="Pohl T.M."/>
            <person name="Price C."/>
            <person name="Purnelle B."/>
            <person name="Quail M.A."/>
            <person name="Rabbinowitsch E."/>
            <person name="Reinhardt R."/>
            <person name="Rieger M."/>
            <person name="Rinta J."/>
            <person name="Robben J."/>
            <person name="Robertson L."/>
            <person name="Ruiz J.C."/>
            <person name="Rutter S."/>
            <person name="Saunders D."/>
            <person name="Schafer M."/>
            <person name="Schein J."/>
            <person name="Schwartz D.C."/>
            <person name="Seeger K."/>
            <person name="Seyler A."/>
            <person name="Sharp S."/>
            <person name="Shin H."/>
            <person name="Sivam D."/>
            <person name="Squares R."/>
            <person name="Squares S."/>
            <person name="Tosato V."/>
            <person name="Vogt C."/>
            <person name="Volckaert G."/>
            <person name="Wambutt R."/>
            <person name="Warren T."/>
            <person name="Wedler H."/>
            <person name="Woodward J."/>
            <person name="Zhou S."/>
            <person name="Zimmermann W."/>
            <person name="Smith D.F."/>
            <person name="Blackwell J.M."/>
            <person name="Stuart K.D."/>
            <person name="Barrell B."/>
            <person name="Myler P.J."/>
        </authorList>
    </citation>
    <scope>NUCLEOTIDE SEQUENCE [LARGE SCALE GENOMIC DNA]</scope>
    <source>
        <strain evidence="3">MHOM/IL/81/Friedlin</strain>
    </source>
</reference>
<dbReference type="VEuPathDB" id="TriTrypDB:LmjF.34.0420"/>
<dbReference type="OMA" id="CDFISRD"/>
<dbReference type="eggNOG" id="ENOG502SFR0">
    <property type="taxonomic scope" value="Eukaryota"/>
</dbReference>
<dbReference type="RefSeq" id="XP_001686132.1">
    <property type="nucleotide sequence ID" value="XM_001686080.1"/>
</dbReference>
<dbReference type="VEuPathDB" id="TriTrypDB:LMJSD75_340009600"/>
<reference evidence="2 3" key="2">
    <citation type="journal article" date="2011" name="Genome Res.">
        <title>Chromosome and gene copy number variation allow major structural change between species and strains of Leishmania.</title>
        <authorList>
            <person name="Rogers M.B."/>
            <person name="Hilley J.D."/>
            <person name="Dickens N.J."/>
            <person name="Wilkes J."/>
            <person name="Bates P.A."/>
            <person name="Depledge D.P."/>
            <person name="Harris D."/>
            <person name="Her Y."/>
            <person name="Herzyk P."/>
            <person name="Imamura H."/>
            <person name="Otto T.D."/>
            <person name="Sanders M."/>
            <person name="Seeger K."/>
            <person name="Dujardin J.C."/>
            <person name="Berriman M."/>
            <person name="Smith D.F."/>
            <person name="Hertz-Fowler C."/>
            <person name="Mottram J.C."/>
        </authorList>
    </citation>
    <scope>NUCLEOTIDE SEQUENCE [LARGE SCALE GENOMIC DNA]</scope>
    <source>
        <strain evidence="3">MHOM/IL/81/Friedlin</strain>
    </source>
</reference>
<gene>
    <name evidence="2" type="ORF">LMJF_34_0420</name>
</gene>
<name>Q4Q3G6_LEIMA</name>
<dbReference type="KEGG" id="lma:LMJF_34_0420"/>